<dbReference type="AlphaFoldDB" id="A0A6A5W399"/>
<feature type="transmembrane region" description="Helical" evidence="6">
    <location>
        <begin position="220"/>
        <end position="239"/>
    </location>
</feature>
<proteinExistence type="inferred from homology"/>
<dbReference type="EMBL" id="ML977637">
    <property type="protein sequence ID" value="KAF1995548.1"/>
    <property type="molecule type" value="Genomic_DNA"/>
</dbReference>
<evidence type="ECO:0000256" key="4">
    <source>
        <dbReference type="ARBA" id="ARBA00023136"/>
    </source>
</evidence>
<evidence type="ECO:0000256" key="1">
    <source>
        <dbReference type="ARBA" id="ARBA00004141"/>
    </source>
</evidence>
<evidence type="ECO:0000256" key="3">
    <source>
        <dbReference type="ARBA" id="ARBA00022989"/>
    </source>
</evidence>
<dbReference type="GO" id="GO:0016020">
    <property type="term" value="C:membrane"/>
    <property type="evidence" value="ECO:0007669"/>
    <property type="project" value="UniProtKB-SubCell"/>
</dbReference>
<sequence length="340" mass="38411">MAPVLDQNLQNSSPTTDFELDNEAQILLFMVVFSTLAVVAVGLRIASKLMQWSRVRWDDILLLAAILQMLAMNILFLLATKYGGFGRNISEVSHDEFVFFMKSYFVAGLIMPTCYATAKLSMLWLLHTLFAFRNFQKVIRFLAIIVGLWWLATVLLDTFICFPINARWDPTVKGTCNNKVIQVEYFATPIPWIITDFAILVAPLPILWAMNVSRARQIGLVLLFGIGITTCGVACKRYMTLLDIDDKNLTSSMVQPCIWTMIESSTTIVCAALPASTIALKRILPTTHFARFVDFLDDYIYEWRHKDTLARWLEGSQTVRGPSNSPAANISTHRLNITPL</sequence>
<dbReference type="InterPro" id="IPR052337">
    <property type="entry name" value="SAT4-like"/>
</dbReference>
<dbReference type="Proteomes" id="UP000799779">
    <property type="component" value="Unassembled WGS sequence"/>
</dbReference>
<protein>
    <recommendedName>
        <fullName evidence="7">Rhodopsin domain-containing protein</fullName>
    </recommendedName>
</protein>
<feature type="transmembrane region" description="Helical" evidence="6">
    <location>
        <begin position="59"/>
        <end position="84"/>
    </location>
</feature>
<dbReference type="OrthoDB" id="10017208at2759"/>
<evidence type="ECO:0000256" key="5">
    <source>
        <dbReference type="ARBA" id="ARBA00038359"/>
    </source>
</evidence>
<dbReference type="PANTHER" id="PTHR33048:SF47">
    <property type="entry name" value="INTEGRAL MEMBRANE PROTEIN-RELATED"/>
    <property type="match status" value="1"/>
</dbReference>
<keyword evidence="3 6" id="KW-1133">Transmembrane helix</keyword>
<dbReference type="InterPro" id="IPR049326">
    <property type="entry name" value="Rhodopsin_dom_fungi"/>
</dbReference>
<evidence type="ECO:0000259" key="7">
    <source>
        <dbReference type="Pfam" id="PF20684"/>
    </source>
</evidence>
<accession>A0A6A5W399</accession>
<evidence type="ECO:0000256" key="2">
    <source>
        <dbReference type="ARBA" id="ARBA00022692"/>
    </source>
</evidence>
<feature type="transmembrane region" description="Helical" evidence="6">
    <location>
        <begin position="185"/>
        <end position="208"/>
    </location>
</feature>
<feature type="domain" description="Rhodopsin" evidence="7">
    <location>
        <begin position="43"/>
        <end position="280"/>
    </location>
</feature>
<evidence type="ECO:0000313" key="9">
    <source>
        <dbReference type="Proteomes" id="UP000799779"/>
    </source>
</evidence>
<reference evidence="8" key="1">
    <citation type="journal article" date="2020" name="Stud. Mycol.">
        <title>101 Dothideomycetes genomes: a test case for predicting lifestyles and emergence of pathogens.</title>
        <authorList>
            <person name="Haridas S."/>
            <person name="Albert R."/>
            <person name="Binder M."/>
            <person name="Bloem J."/>
            <person name="Labutti K."/>
            <person name="Salamov A."/>
            <person name="Andreopoulos B."/>
            <person name="Baker S."/>
            <person name="Barry K."/>
            <person name="Bills G."/>
            <person name="Bluhm B."/>
            <person name="Cannon C."/>
            <person name="Castanera R."/>
            <person name="Culley D."/>
            <person name="Daum C."/>
            <person name="Ezra D."/>
            <person name="Gonzalez J."/>
            <person name="Henrissat B."/>
            <person name="Kuo A."/>
            <person name="Liang C."/>
            <person name="Lipzen A."/>
            <person name="Lutzoni F."/>
            <person name="Magnuson J."/>
            <person name="Mondo S."/>
            <person name="Nolan M."/>
            <person name="Ohm R."/>
            <person name="Pangilinan J."/>
            <person name="Park H.-J."/>
            <person name="Ramirez L."/>
            <person name="Alfaro M."/>
            <person name="Sun H."/>
            <person name="Tritt A."/>
            <person name="Yoshinaga Y."/>
            <person name="Zwiers L.-H."/>
            <person name="Turgeon B."/>
            <person name="Goodwin S."/>
            <person name="Spatafora J."/>
            <person name="Crous P."/>
            <person name="Grigoriev I."/>
        </authorList>
    </citation>
    <scope>NUCLEOTIDE SEQUENCE</scope>
    <source>
        <strain evidence="8">CBS 123094</strain>
    </source>
</reference>
<evidence type="ECO:0000313" key="8">
    <source>
        <dbReference type="EMBL" id="KAF1995548.1"/>
    </source>
</evidence>
<name>A0A6A5W399_9PLEO</name>
<keyword evidence="9" id="KW-1185">Reference proteome</keyword>
<organism evidence="8 9">
    <name type="scientific">Amniculicola lignicola CBS 123094</name>
    <dbReference type="NCBI Taxonomy" id="1392246"/>
    <lineage>
        <taxon>Eukaryota</taxon>
        <taxon>Fungi</taxon>
        <taxon>Dikarya</taxon>
        <taxon>Ascomycota</taxon>
        <taxon>Pezizomycotina</taxon>
        <taxon>Dothideomycetes</taxon>
        <taxon>Pleosporomycetidae</taxon>
        <taxon>Pleosporales</taxon>
        <taxon>Amniculicolaceae</taxon>
        <taxon>Amniculicola</taxon>
    </lineage>
</organism>
<dbReference type="Pfam" id="PF20684">
    <property type="entry name" value="Fung_rhodopsin"/>
    <property type="match status" value="1"/>
</dbReference>
<keyword evidence="4 6" id="KW-0472">Membrane</keyword>
<evidence type="ECO:0000256" key="6">
    <source>
        <dbReference type="SAM" id="Phobius"/>
    </source>
</evidence>
<comment type="subcellular location">
    <subcellularLocation>
        <location evidence="1">Membrane</location>
        <topology evidence="1">Multi-pass membrane protein</topology>
    </subcellularLocation>
</comment>
<keyword evidence="2 6" id="KW-0812">Transmembrane</keyword>
<feature type="transmembrane region" description="Helical" evidence="6">
    <location>
        <begin position="26"/>
        <end position="47"/>
    </location>
</feature>
<gene>
    <name evidence="8" type="ORF">P154DRAFT_474170</name>
</gene>
<feature type="transmembrane region" description="Helical" evidence="6">
    <location>
        <begin position="104"/>
        <end position="126"/>
    </location>
</feature>
<dbReference type="PANTHER" id="PTHR33048">
    <property type="entry name" value="PTH11-LIKE INTEGRAL MEMBRANE PROTEIN (AFU_ORTHOLOGUE AFUA_5G11245)"/>
    <property type="match status" value="1"/>
</dbReference>
<feature type="transmembrane region" description="Helical" evidence="6">
    <location>
        <begin position="259"/>
        <end position="280"/>
    </location>
</feature>
<feature type="transmembrane region" description="Helical" evidence="6">
    <location>
        <begin position="138"/>
        <end position="165"/>
    </location>
</feature>
<comment type="similarity">
    <text evidence="5">Belongs to the SAT4 family.</text>
</comment>